<evidence type="ECO:0000313" key="1">
    <source>
        <dbReference type="EMBL" id="CAK0904641.1"/>
    </source>
</evidence>
<dbReference type="Proteomes" id="UP001189429">
    <property type="component" value="Unassembled WGS sequence"/>
</dbReference>
<dbReference type="EMBL" id="CAUYUJ010021432">
    <property type="protein sequence ID" value="CAK0904641.1"/>
    <property type="molecule type" value="Genomic_DNA"/>
</dbReference>
<proteinExistence type="predicted"/>
<protein>
    <submittedName>
        <fullName evidence="1">Uncharacterized protein</fullName>
    </submittedName>
</protein>
<reference evidence="1" key="1">
    <citation type="submission" date="2023-10" db="EMBL/GenBank/DDBJ databases">
        <authorList>
            <person name="Chen Y."/>
            <person name="Shah S."/>
            <person name="Dougan E. K."/>
            <person name="Thang M."/>
            <person name="Chan C."/>
        </authorList>
    </citation>
    <scope>NUCLEOTIDE SEQUENCE [LARGE SCALE GENOMIC DNA]</scope>
</reference>
<evidence type="ECO:0000313" key="2">
    <source>
        <dbReference type="Proteomes" id="UP001189429"/>
    </source>
</evidence>
<organism evidence="1 2">
    <name type="scientific">Prorocentrum cordatum</name>
    <dbReference type="NCBI Taxonomy" id="2364126"/>
    <lineage>
        <taxon>Eukaryota</taxon>
        <taxon>Sar</taxon>
        <taxon>Alveolata</taxon>
        <taxon>Dinophyceae</taxon>
        <taxon>Prorocentrales</taxon>
        <taxon>Prorocentraceae</taxon>
        <taxon>Prorocentrum</taxon>
    </lineage>
</organism>
<feature type="non-terminal residue" evidence="1">
    <location>
        <position position="1"/>
    </location>
</feature>
<gene>
    <name evidence="1" type="ORF">PCOR1329_LOCUS80594</name>
</gene>
<accession>A0ABN9Y083</accession>
<comment type="caution">
    <text evidence="1">The sequence shown here is derived from an EMBL/GenBank/DDBJ whole genome shotgun (WGS) entry which is preliminary data.</text>
</comment>
<sequence>VKSMPWLAPWATELNESNKNLKEAEISLISIVQGNDGDHDMDACKTMYVEAQTLYQNIMPIQESVSNANKAIKKNAA</sequence>
<keyword evidence="2" id="KW-1185">Reference proteome</keyword>
<name>A0ABN9Y083_9DINO</name>